<reference evidence="3" key="1">
    <citation type="submission" date="2013-10" db="EMBL/GenBank/DDBJ databases">
        <title>Genome sequencing of Onchocerca volvulus.</title>
        <authorList>
            <person name="Cotton J."/>
            <person name="Tsai J."/>
            <person name="Stanley E."/>
            <person name="Tracey A."/>
            <person name="Holroyd N."/>
            <person name="Lustigman S."/>
            <person name="Berriman M."/>
        </authorList>
    </citation>
    <scope>NUCLEOTIDE SEQUENCE</scope>
</reference>
<keyword evidence="3" id="KW-1185">Reference proteome</keyword>
<dbReference type="EMBL" id="CMVM020000251">
    <property type="status" value="NOT_ANNOTATED_CDS"/>
    <property type="molecule type" value="Genomic_DNA"/>
</dbReference>
<accession>A0A8R1Y2S9</accession>
<sequence>MELKQIKYNIIDKKNESTVLNDGKLQNTWEEEGKRNGNERREARTVQKKKNKKRITFIQILIRDHLLFFPETMHVGLVWYFTIIANCVSIKYIEVNTVKFHGNPNANTANAHDYLEMRRDSRSSNILFSCFSFLFRSSYKLKLYDELKLIRDKNKQKITLPNIINERIDFEGNQKLSEILRSIKNQRYDQFMADMIAKHRKAVAVIISLSSIVTIVIITLAVAAGAILQCSLCYDQFIPENIEERKRKIPLNSSVNSLQLSKCLLTDNIYKYREKDIKEKLRRKVVNTVKFHGNPNANTANAHDYLEMRRDSRKSETFRNIVRRSIKNQRYDQFMADMIAKHRKAVAVIISLSSIVTIVIITLAVAAGAILQCSLCYDQFIPENIEERKRKIPLNSSVNSLQLSKCLLTDNIYKLYKQQRIENEKYYREKDIKEKLRRKVGVHKRVNDRIRDKNY</sequence>
<organism evidence="2 3">
    <name type="scientific">Onchocerca volvulus</name>
    <dbReference type="NCBI Taxonomy" id="6282"/>
    <lineage>
        <taxon>Eukaryota</taxon>
        <taxon>Metazoa</taxon>
        <taxon>Ecdysozoa</taxon>
        <taxon>Nematoda</taxon>
        <taxon>Chromadorea</taxon>
        <taxon>Rhabditida</taxon>
        <taxon>Spirurina</taxon>
        <taxon>Spiruromorpha</taxon>
        <taxon>Filarioidea</taxon>
        <taxon>Onchocercidae</taxon>
        <taxon>Onchocerca</taxon>
    </lineage>
</organism>
<evidence type="ECO:0000313" key="3">
    <source>
        <dbReference type="Proteomes" id="UP000024404"/>
    </source>
</evidence>
<feature type="transmembrane region" description="Helical" evidence="1">
    <location>
        <begin position="345"/>
        <end position="371"/>
    </location>
</feature>
<feature type="transmembrane region" description="Helical" evidence="1">
    <location>
        <begin position="202"/>
        <end position="228"/>
    </location>
</feature>
<dbReference type="Proteomes" id="UP000024404">
    <property type="component" value="Unassembled WGS sequence"/>
</dbReference>
<dbReference type="AlphaFoldDB" id="A0A8R1Y2S9"/>
<name>A0A8R1Y2S9_ONCVO</name>
<reference evidence="2" key="2">
    <citation type="submission" date="2022-06" db="UniProtKB">
        <authorList>
            <consortium name="EnsemblMetazoa"/>
        </authorList>
    </citation>
    <scope>IDENTIFICATION</scope>
</reference>
<protein>
    <submittedName>
        <fullName evidence="2">Uncharacterized protein</fullName>
    </submittedName>
</protein>
<evidence type="ECO:0000313" key="2">
    <source>
        <dbReference type="EnsemblMetazoa" id="OVOC9021.1"/>
    </source>
</evidence>
<keyword evidence="1" id="KW-0812">Transmembrane</keyword>
<dbReference type="EnsemblMetazoa" id="OVOC9021.1">
    <property type="protein sequence ID" value="OVOC9021.1"/>
    <property type="gene ID" value="WBGene00245830"/>
</dbReference>
<keyword evidence="1" id="KW-0472">Membrane</keyword>
<keyword evidence="1" id="KW-1133">Transmembrane helix</keyword>
<evidence type="ECO:0000256" key="1">
    <source>
        <dbReference type="SAM" id="Phobius"/>
    </source>
</evidence>
<proteinExistence type="predicted"/>